<organism evidence="2 3">
    <name type="scientific">Caerostris darwini</name>
    <dbReference type="NCBI Taxonomy" id="1538125"/>
    <lineage>
        <taxon>Eukaryota</taxon>
        <taxon>Metazoa</taxon>
        <taxon>Ecdysozoa</taxon>
        <taxon>Arthropoda</taxon>
        <taxon>Chelicerata</taxon>
        <taxon>Arachnida</taxon>
        <taxon>Araneae</taxon>
        <taxon>Araneomorphae</taxon>
        <taxon>Entelegynae</taxon>
        <taxon>Araneoidea</taxon>
        <taxon>Araneidae</taxon>
        <taxon>Caerostris</taxon>
    </lineage>
</organism>
<proteinExistence type="predicted"/>
<name>A0AAV4Q277_9ARAC</name>
<gene>
    <name evidence="2" type="ORF">CDAR_111831</name>
</gene>
<accession>A0AAV4Q277</accession>
<dbReference type="EMBL" id="BPLQ01003683">
    <property type="protein sequence ID" value="GIY02544.1"/>
    <property type="molecule type" value="Genomic_DNA"/>
</dbReference>
<dbReference type="AlphaFoldDB" id="A0AAV4Q277"/>
<evidence type="ECO:0000313" key="2">
    <source>
        <dbReference type="EMBL" id="GIY02544.1"/>
    </source>
</evidence>
<comment type="caution">
    <text evidence="2">The sequence shown here is derived from an EMBL/GenBank/DDBJ whole genome shotgun (WGS) entry which is preliminary data.</text>
</comment>
<sequence>MAASFFFSPQRKYPVKQSGVPARSCPVRASQDRTGSRSPAGRDWLRTRIREMEHFLLPDCAPGLRLTKTGQWEERERNHECMHLKELFKIVFECMFGH</sequence>
<keyword evidence="3" id="KW-1185">Reference proteome</keyword>
<protein>
    <submittedName>
        <fullName evidence="2">Uncharacterized protein</fullName>
    </submittedName>
</protein>
<dbReference type="Proteomes" id="UP001054837">
    <property type="component" value="Unassembled WGS sequence"/>
</dbReference>
<feature type="region of interest" description="Disordered" evidence="1">
    <location>
        <begin position="17"/>
        <end position="41"/>
    </location>
</feature>
<evidence type="ECO:0000256" key="1">
    <source>
        <dbReference type="SAM" id="MobiDB-lite"/>
    </source>
</evidence>
<evidence type="ECO:0000313" key="3">
    <source>
        <dbReference type="Proteomes" id="UP001054837"/>
    </source>
</evidence>
<reference evidence="2 3" key="1">
    <citation type="submission" date="2021-06" db="EMBL/GenBank/DDBJ databases">
        <title>Caerostris darwini draft genome.</title>
        <authorList>
            <person name="Kono N."/>
            <person name="Arakawa K."/>
        </authorList>
    </citation>
    <scope>NUCLEOTIDE SEQUENCE [LARGE SCALE GENOMIC DNA]</scope>
</reference>